<organism evidence="3">
    <name type="scientific">Capitella teleta</name>
    <name type="common">Polychaete worm</name>
    <dbReference type="NCBI Taxonomy" id="283909"/>
    <lineage>
        <taxon>Eukaryota</taxon>
        <taxon>Metazoa</taxon>
        <taxon>Spiralia</taxon>
        <taxon>Lophotrochozoa</taxon>
        <taxon>Annelida</taxon>
        <taxon>Polychaeta</taxon>
        <taxon>Sedentaria</taxon>
        <taxon>Scolecida</taxon>
        <taxon>Capitellidae</taxon>
        <taxon>Capitella</taxon>
    </lineage>
</organism>
<reference evidence="3 5" key="2">
    <citation type="journal article" date="2013" name="Nature">
        <title>Insights into bilaterian evolution from three spiralian genomes.</title>
        <authorList>
            <person name="Simakov O."/>
            <person name="Marletaz F."/>
            <person name="Cho S.J."/>
            <person name="Edsinger-Gonzales E."/>
            <person name="Havlak P."/>
            <person name="Hellsten U."/>
            <person name="Kuo D.H."/>
            <person name="Larsson T."/>
            <person name="Lv J."/>
            <person name="Arendt D."/>
            <person name="Savage R."/>
            <person name="Osoegawa K."/>
            <person name="de Jong P."/>
            <person name="Grimwood J."/>
            <person name="Chapman J.A."/>
            <person name="Shapiro H."/>
            <person name="Aerts A."/>
            <person name="Otillar R.P."/>
            <person name="Terry A.Y."/>
            <person name="Boore J.L."/>
            <person name="Grigoriev I.V."/>
            <person name="Lindberg D.R."/>
            <person name="Seaver E.C."/>
            <person name="Weisblat D.A."/>
            <person name="Putnam N.H."/>
            <person name="Rokhsar D.S."/>
        </authorList>
    </citation>
    <scope>NUCLEOTIDE SEQUENCE</scope>
    <source>
        <strain evidence="3 5">I ESC-2004</strain>
    </source>
</reference>
<dbReference type="AlphaFoldDB" id="R7UZG7"/>
<keyword evidence="5" id="KW-1185">Reference proteome</keyword>
<dbReference type="PROSITE" id="PS00028">
    <property type="entry name" value="ZINC_FINGER_C2H2_1"/>
    <property type="match status" value="1"/>
</dbReference>
<keyword evidence="1" id="KW-0479">Metal-binding</keyword>
<keyword evidence="1" id="KW-0862">Zinc</keyword>
<dbReference type="InterPro" id="IPR036236">
    <property type="entry name" value="Znf_C2H2_sf"/>
</dbReference>
<evidence type="ECO:0000313" key="5">
    <source>
        <dbReference type="Proteomes" id="UP000014760"/>
    </source>
</evidence>
<dbReference type="PROSITE" id="PS50157">
    <property type="entry name" value="ZINC_FINGER_C2H2_2"/>
    <property type="match status" value="1"/>
</dbReference>
<evidence type="ECO:0000259" key="2">
    <source>
        <dbReference type="PROSITE" id="PS50157"/>
    </source>
</evidence>
<evidence type="ECO:0000313" key="4">
    <source>
        <dbReference type="EnsemblMetazoa" id="CapteP192785"/>
    </source>
</evidence>
<dbReference type="EMBL" id="AMQN01040354">
    <property type="status" value="NOT_ANNOTATED_CDS"/>
    <property type="molecule type" value="Genomic_DNA"/>
</dbReference>
<name>R7UZG7_CAPTE</name>
<reference evidence="5" key="1">
    <citation type="submission" date="2012-12" db="EMBL/GenBank/DDBJ databases">
        <authorList>
            <person name="Hellsten U."/>
            <person name="Grimwood J."/>
            <person name="Chapman J.A."/>
            <person name="Shapiro H."/>
            <person name="Aerts A."/>
            <person name="Otillar R.P."/>
            <person name="Terry A.Y."/>
            <person name="Boore J.L."/>
            <person name="Simakov O."/>
            <person name="Marletaz F."/>
            <person name="Cho S.-J."/>
            <person name="Edsinger-Gonzales E."/>
            <person name="Havlak P."/>
            <person name="Kuo D.-H."/>
            <person name="Larsson T."/>
            <person name="Lv J."/>
            <person name="Arendt D."/>
            <person name="Savage R."/>
            <person name="Osoegawa K."/>
            <person name="de Jong P."/>
            <person name="Lindberg D.R."/>
            <person name="Seaver E.C."/>
            <person name="Weisblat D.A."/>
            <person name="Putnam N.H."/>
            <person name="Grigoriev I.V."/>
            <person name="Rokhsar D.S."/>
        </authorList>
    </citation>
    <scope>NUCLEOTIDE SEQUENCE</scope>
    <source>
        <strain evidence="5">I ESC-2004</strain>
    </source>
</reference>
<feature type="non-terminal residue" evidence="3">
    <location>
        <position position="139"/>
    </location>
</feature>
<reference evidence="4" key="3">
    <citation type="submission" date="2015-06" db="UniProtKB">
        <authorList>
            <consortium name="EnsemblMetazoa"/>
        </authorList>
    </citation>
    <scope>IDENTIFICATION</scope>
</reference>
<dbReference type="SUPFAM" id="SSF57667">
    <property type="entry name" value="beta-beta-alpha zinc fingers"/>
    <property type="match status" value="1"/>
</dbReference>
<proteinExistence type="predicted"/>
<dbReference type="GO" id="GO:0008270">
    <property type="term" value="F:zinc ion binding"/>
    <property type="evidence" value="ECO:0007669"/>
    <property type="project" value="UniProtKB-KW"/>
</dbReference>
<dbReference type="EMBL" id="KB296527">
    <property type="protein sequence ID" value="ELU11652.1"/>
    <property type="molecule type" value="Genomic_DNA"/>
</dbReference>
<dbReference type="HOGENOM" id="CLU_1850108_0_0_1"/>
<dbReference type="EnsemblMetazoa" id="CapteT192785">
    <property type="protein sequence ID" value="CapteP192785"/>
    <property type="gene ID" value="CapteG192785"/>
</dbReference>
<protein>
    <recommendedName>
        <fullName evidence="2">C2H2-type domain-containing protein</fullName>
    </recommendedName>
</protein>
<accession>R7UZG7</accession>
<dbReference type="InterPro" id="IPR013087">
    <property type="entry name" value="Znf_C2H2_type"/>
</dbReference>
<sequence length="139" mass="16476">MERCLQSMSQREDYGELLMTIRKNSNHTSIHYPLVSAICCVMAMDVEDSANAACLKMRRMETFQCKLCPKSYKHRQSLYNHSKIKHRRNEDITNIMEWMRLVVRVHVRGVDLSVVLTVKWIQKWRNYWREVVSAQGDNA</sequence>
<evidence type="ECO:0000313" key="3">
    <source>
        <dbReference type="EMBL" id="ELU11652.1"/>
    </source>
</evidence>
<gene>
    <name evidence="3" type="ORF">CAPTEDRAFT_192785</name>
</gene>
<keyword evidence="1" id="KW-0863">Zinc-finger</keyword>
<dbReference type="Proteomes" id="UP000014760">
    <property type="component" value="Unassembled WGS sequence"/>
</dbReference>
<feature type="domain" description="C2H2-type" evidence="2">
    <location>
        <begin position="63"/>
        <end position="91"/>
    </location>
</feature>
<evidence type="ECO:0000256" key="1">
    <source>
        <dbReference type="PROSITE-ProRule" id="PRU00042"/>
    </source>
</evidence>